<sequence>MLYRDVVNQPVNGVDDAPGMDPIKADVCMRVAGVQCMVRLDETWTDSICKVDPESSTMDSTTCRCTLVTVKNMYIGTTFDIPQALYEYNLITVAEIKSGFPYVYVPFVFVNIVFGIFMFLAWRSCTKEPNWWKCTFLIDNDIADSYFYIITVYTGFGSEAGTDSNVFFELCGDEGTSGIRSLKDECNKPLLSGTVLQYCMSFRTPIGEILALRIWHDNSGGKNWSWYLKRIIIDDPQIHKRLYNDTQSSAAANATTVIGNAIWIITSHLIIPNCNSIFAIVFPLPYGYNEVCMMLSLSSIFGFGSGIDTVFRCVVHTLVLELYDPSSCHHAMDNVFLPIFYMDAKRNSYLPRAGVCIIFPRFLKKFYIKQKYVNCLVSGGTVAHKMESSQKTMADVKVKSAIVLSIAANYHVYIIIKSDRSLTLDVLMEN</sequence>
<accession>A0AAE0THX4</accession>
<evidence type="ECO:0000313" key="5">
    <source>
        <dbReference type="Proteomes" id="UP001195483"/>
    </source>
</evidence>
<dbReference type="SUPFAM" id="SSF49723">
    <property type="entry name" value="Lipase/lipooxygenase domain (PLAT/LH2 domain)"/>
    <property type="match status" value="1"/>
</dbReference>
<dbReference type="InterPro" id="IPR051223">
    <property type="entry name" value="Polycystin"/>
</dbReference>
<keyword evidence="2" id="KW-1133">Transmembrane helix</keyword>
<comment type="caution">
    <text evidence="4">The sequence shown here is derived from an EMBL/GenBank/DDBJ whole genome shotgun (WGS) entry which is preliminary data.</text>
</comment>
<reference evidence="4" key="3">
    <citation type="submission" date="2023-05" db="EMBL/GenBank/DDBJ databases">
        <authorList>
            <person name="Smith C.H."/>
        </authorList>
    </citation>
    <scope>NUCLEOTIDE SEQUENCE</scope>
    <source>
        <strain evidence="4">CHS0354</strain>
        <tissue evidence="4">Mantle</tissue>
    </source>
</reference>
<dbReference type="Pfam" id="PF01477">
    <property type="entry name" value="PLAT"/>
    <property type="match status" value="1"/>
</dbReference>
<dbReference type="EMBL" id="JAEAOA010001692">
    <property type="protein sequence ID" value="KAK3610670.1"/>
    <property type="molecule type" value="Genomic_DNA"/>
</dbReference>
<organism evidence="4 5">
    <name type="scientific">Potamilus streckersoni</name>
    <dbReference type="NCBI Taxonomy" id="2493646"/>
    <lineage>
        <taxon>Eukaryota</taxon>
        <taxon>Metazoa</taxon>
        <taxon>Spiralia</taxon>
        <taxon>Lophotrochozoa</taxon>
        <taxon>Mollusca</taxon>
        <taxon>Bivalvia</taxon>
        <taxon>Autobranchia</taxon>
        <taxon>Heteroconchia</taxon>
        <taxon>Palaeoheterodonta</taxon>
        <taxon>Unionida</taxon>
        <taxon>Unionoidea</taxon>
        <taxon>Unionidae</taxon>
        <taxon>Ambleminae</taxon>
        <taxon>Lampsilini</taxon>
        <taxon>Potamilus</taxon>
    </lineage>
</organism>
<proteinExistence type="predicted"/>
<feature type="transmembrane region" description="Helical" evidence="2">
    <location>
        <begin position="102"/>
        <end position="122"/>
    </location>
</feature>
<dbReference type="AlphaFoldDB" id="A0AAE0THX4"/>
<dbReference type="PROSITE" id="PS50095">
    <property type="entry name" value="PLAT"/>
    <property type="match status" value="1"/>
</dbReference>
<comment type="caution">
    <text evidence="1">Lacks conserved residue(s) required for the propagation of feature annotation.</text>
</comment>
<gene>
    <name evidence="4" type="ORF">CHS0354_028055</name>
</gene>
<dbReference type="Proteomes" id="UP001195483">
    <property type="component" value="Unassembled WGS sequence"/>
</dbReference>
<evidence type="ECO:0000313" key="4">
    <source>
        <dbReference type="EMBL" id="KAK3610670.1"/>
    </source>
</evidence>
<reference evidence="4" key="2">
    <citation type="journal article" date="2021" name="Genome Biol. Evol.">
        <title>Developing a high-quality reference genome for a parasitic bivalve with doubly uniparental inheritance (Bivalvia: Unionida).</title>
        <authorList>
            <person name="Smith C.H."/>
        </authorList>
    </citation>
    <scope>NUCLEOTIDE SEQUENCE</scope>
    <source>
        <strain evidence="4">CHS0354</strain>
        <tissue evidence="4">Mantle</tissue>
    </source>
</reference>
<protein>
    <recommendedName>
        <fullName evidence="3">PLAT domain-containing protein</fullName>
    </recommendedName>
</protein>
<keyword evidence="5" id="KW-1185">Reference proteome</keyword>
<dbReference type="PANTHER" id="PTHR10877:SF183">
    <property type="entry name" value="AT14535P-RELATED"/>
    <property type="match status" value="1"/>
</dbReference>
<keyword evidence="2" id="KW-0812">Transmembrane</keyword>
<dbReference type="InterPro" id="IPR001024">
    <property type="entry name" value="PLAT/LH2_dom"/>
</dbReference>
<keyword evidence="2" id="KW-0472">Membrane</keyword>
<feature type="domain" description="PLAT" evidence="3">
    <location>
        <begin position="146"/>
        <end position="264"/>
    </location>
</feature>
<dbReference type="PANTHER" id="PTHR10877">
    <property type="entry name" value="POLYCYSTIN FAMILY MEMBER"/>
    <property type="match status" value="1"/>
</dbReference>
<evidence type="ECO:0000259" key="3">
    <source>
        <dbReference type="PROSITE" id="PS50095"/>
    </source>
</evidence>
<dbReference type="Gene3D" id="2.60.60.20">
    <property type="entry name" value="PLAT/LH2 domain"/>
    <property type="match status" value="1"/>
</dbReference>
<reference evidence="4" key="1">
    <citation type="journal article" date="2021" name="Genome Biol. Evol.">
        <title>A High-Quality Reference Genome for a Parasitic Bivalve with Doubly Uniparental Inheritance (Bivalvia: Unionida).</title>
        <authorList>
            <person name="Smith C.H."/>
        </authorList>
    </citation>
    <scope>NUCLEOTIDE SEQUENCE</scope>
    <source>
        <strain evidence="4">CHS0354</strain>
    </source>
</reference>
<name>A0AAE0THX4_9BIVA</name>
<evidence type="ECO:0000256" key="1">
    <source>
        <dbReference type="PROSITE-ProRule" id="PRU00152"/>
    </source>
</evidence>
<dbReference type="InterPro" id="IPR036392">
    <property type="entry name" value="PLAT/LH2_dom_sf"/>
</dbReference>
<dbReference type="SMART" id="SM00308">
    <property type="entry name" value="LH2"/>
    <property type="match status" value="1"/>
</dbReference>
<evidence type="ECO:0000256" key="2">
    <source>
        <dbReference type="SAM" id="Phobius"/>
    </source>
</evidence>